<evidence type="ECO:0000256" key="3">
    <source>
        <dbReference type="ARBA" id="ARBA00022553"/>
    </source>
</evidence>
<dbReference type="InterPro" id="IPR036299">
    <property type="entry name" value="Polyketide_synth_docking_sf"/>
</dbReference>
<dbReference type="Gene3D" id="3.30.70.3290">
    <property type="match status" value="1"/>
</dbReference>
<dbReference type="Proteomes" id="UP000317940">
    <property type="component" value="Unassembled WGS sequence"/>
</dbReference>
<dbReference type="FunFam" id="1.10.1200.10:FF:000007">
    <property type="entry name" value="Probable polyketide synthase pks17"/>
    <property type="match status" value="1"/>
</dbReference>
<dbReference type="SMART" id="SM00823">
    <property type="entry name" value="PKS_PP"/>
    <property type="match status" value="1"/>
</dbReference>
<sequence length="1637" mass="170138">MSTTTEEKLRDYLKRVTTELRQSHRRLGELEARESEPIAIVSMAGRFPGGVNSPEELWELVREGRDAIGAFPADRGWPQELYHPDPEKSGHSYTREGGFLYEAGQFDAEFFGVSPREAAAMDPQQRLLLEVAWESLERAGIRPADLRGTRTGVFAGVMYHDYGSRFRRAPEELEGYLVVGSAGSVVSGRIAYTLGLEGPAVTVDTACSSSLVAIHLAAQALRSGEATLALAGGVTVMSTPATFVDFSRQGANSPDGRCRSFAAGADGTGWAEGVGVLVLERLSDAERNGHQVLAVIRGSAVNQDGRSSQLTAPNGRAQQRVIAEALRRSGLTAGEVDVVEAHGTGTTLGDPIEAAALVEAYGRDRTGEPLWVGSLKSNVGHMQAAAGVGAIIKTVAALRHGILPKSLHSDEPSTLVDWNAGISLLTTERAWPDLDRPRRAGVSSFGISGTNAHLILEQAPAAAAVDQPALDLPVVPWVLSGRTPAALRAQAARLLEASTTDHVSTARALAATRTHFEHRAVVTGTDHEALLTALTALATGETATTGEALSNARTAFLFTGQGSQRPGAGHELYQTIPAFAAALDDVTKAFEPHLEHPLHDILFAAPDTPQSALLNRTAYTQPALFALETALYRLLESWGVVPDRLAGHSIGEITAAHVAGVLTLDDAVTLVAARARLMDALPEGGAMLAVEADEEQVLAELAELDGVVAVAAVNAPGSTVVSGAEAEVLVLADRFRALGLRVSRLRTSHAFHSPLMEPIAAEFARIAAALPHHPPRIPIRSALDGELFDATRPLTSEYWTAHARQAVRFLDAARGLAADGVTGYLELGPDGVLTALTRAALDGDPDDSRPEPAVAALLRRDRPELETLLAALGTVHARGTAVDWTAVLGGVPGTADGLPTYAFQHERYWSEAPEDEAGAASAPGEEGFWSAIARQDVAALAELLRVEGEAERSALGAVLPSLAGWRAARERDGELDGWRHQVAWRPVVEGEPAGSAGRWLLALPGAGGLGPAEAERVAIWRELLAGALARAGAAVDPIEVAPDADRAELAEVLARTARAGDAPVAGVLSLLPLASAPVADRPAVPGGLAGTLTLLQALETAGIEAPLWSVTTGAVATGPGDPLAEPTGALVWGLGVVAAAETPLWGGLLDLPAEPGGRAAARAVQALLANGAEAELAVRAEGLFARRVVQASNTELTDPQKLPAPRGTVLITGGSGALAGHTARWLARRGAEHLLLVSRRGAAAPGAAELATELTGLGAGAVSFAAADVADREAVARLLAELPPDLPLTAVVHTAAVLDDATLGELTVAQLDRVLRVKALGARHLDELTRGLDLEAFVLFSSAASLTGLPGQGNYAPGNAYLDALALHRRAAGLPATSISWGLWAGEGIAAPQAARQSRRSGYLPMDPDTALAALDRALAEETPHLLVAAADWPALAAVRPHPLLAELLPGAGAPGGAAEPAGGADPGAGLRAELAPLAAADRARQLLLRVRAEAAAVLGRRDGDTVAPQRGLRDQGFDSIATVELRNRLGRLTGLRLPATLVFDHPTPQALAEQLLDRLGLPGPAGAGAGGALLAELDRLEPLLAALEPDDPSRDEVLDRLGALAGVRRGSALSEGLAAASDDELVDFIGRELGIS</sequence>
<dbReference type="SUPFAM" id="SSF55048">
    <property type="entry name" value="Probable ACP-binding domain of malonyl-CoA ACP transacylase"/>
    <property type="match status" value="1"/>
</dbReference>
<dbReference type="InterPro" id="IPR014031">
    <property type="entry name" value="Ketoacyl_synth_C"/>
</dbReference>
<dbReference type="InterPro" id="IPR050091">
    <property type="entry name" value="PKS_NRPS_Biosynth_Enz"/>
</dbReference>
<dbReference type="SMART" id="SM00822">
    <property type="entry name" value="PKS_KR"/>
    <property type="match status" value="1"/>
</dbReference>
<dbReference type="PROSITE" id="PS52004">
    <property type="entry name" value="KS3_2"/>
    <property type="match status" value="1"/>
</dbReference>
<dbReference type="Pfam" id="PF02801">
    <property type="entry name" value="Ketoacyl-synt_C"/>
    <property type="match status" value="1"/>
</dbReference>
<dbReference type="InterPro" id="IPR020841">
    <property type="entry name" value="PKS_Beta-ketoAc_synthase_dom"/>
</dbReference>
<keyword evidence="11" id="KW-1185">Reference proteome</keyword>
<dbReference type="PROSITE" id="PS50075">
    <property type="entry name" value="CARRIER"/>
    <property type="match status" value="1"/>
</dbReference>
<dbReference type="Gene3D" id="6.10.140.1830">
    <property type="match status" value="1"/>
</dbReference>
<evidence type="ECO:0000256" key="7">
    <source>
        <dbReference type="ARBA" id="ARBA00023315"/>
    </source>
</evidence>
<evidence type="ECO:0000259" key="8">
    <source>
        <dbReference type="PROSITE" id="PS50075"/>
    </source>
</evidence>
<comment type="caution">
    <text evidence="10">The sequence shown here is derived from an EMBL/GenBank/DDBJ whole genome shotgun (WGS) entry which is preliminary data.</text>
</comment>
<dbReference type="Pfam" id="PF08990">
    <property type="entry name" value="Docking"/>
    <property type="match status" value="1"/>
</dbReference>
<evidence type="ECO:0000256" key="1">
    <source>
        <dbReference type="ARBA" id="ARBA00001957"/>
    </source>
</evidence>
<gene>
    <name evidence="10" type="ORF">FHX73_15259</name>
</gene>
<dbReference type="InterPro" id="IPR032821">
    <property type="entry name" value="PKS_assoc"/>
</dbReference>
<evidence type="ECO:0000313" key="11">
    <source>
        <dbReference type="Proteomes" id="UP000317940"/>
    </source>
</evidence>
<keyword evidence="3" id="KW-0597">Phosphoprotein</keyword>
<dbReference type="InterPro" id="IPR016036">
    <property type="entry name" value="Malonyl_transacylase_ACP-bd"/>
</dbReference>
<dbReference type="InterPro" id="IPR036291">
    <property type="entry name" value="NAD(P)-bd_dom_sf"/>
</dbReference>
<dbReference type="FunFam" id="3.40.47.10:FF:000019">
    <property type="entry name" value="Polyketide synthase type I"/>
    <property type="match status" value="1"/>
</dbReference>
<dbReference type="Pfam" id="PF00109">
    <property type="entry name" value="ketoacyl-synt"/>
    <property type="match status" value="1"/>
</dbReference>
<dbReference type="InterPro" id="IPR018201">
    <property type="entry name" value="Ketoacyl_synth_AS"/>
</dbReference>
<dbReference type="OrthoDB" id="9778690at2"/>
<dbReference type="InterPro" id="IPR009081">
    <property type="entry name" value="PP-bd_ACP"/>
</dbReference>
<dbReference type="InterPro" id="IPR015083">
    <property type="entry name" value="NorB/c/GfsB-D-like_docking"/>
</dbReference>
<keyword evidence="4 10" id="KW-0808">Transferase</keyword>
<dbReference type="CDD" id="cd00833">
    <property type="entry name" value="PKS"/>
    <property type="match status" value="1"/>
</dbReference>
<evidence type="ECO:0000256" key="4">
    <source>
        <dbReference type="ARBA" id="ARBA00022679"/>
    </source>
</evidence>
<keyword evidence="7" id="KW-0012">Acyltransferase</keyword>
<dbReference type="NCBIfam" id="NF045894">
    <property type="entry name" value="PKS_plus_SDR"/>
    <property type="match status" value="1"/>
</dbReference>
<dbReference type="Pfam" id="PF08659">
    <property type="entry name" value="KR"/>
    <property type="match status" value="1"/>
</dbReference>
<keyword evidence="2" id="KW-0596">Phosphopantetheine</keyword>
<dbReference type="PROSITE" id="PS00606">
    <property type="entry name" value="KS3_1"/>
    <property type="match status" value="1"/>
</dbReference>
<dbReference type="Gene3D" id="3.40.366.10">
    <property type="entry name" value="Malonyl-Coenzyme A Acyl Carrier Protein, domain 2"/>
    <property type="match status" value="1"/>
</dbReference>
<dbReference type="InterPro" id="IPR016039">
    <property type="entry name" value="Thiolase-like"/>
</dbReference>
<evidence type="ECO:0000259" key="9">
    <source>
        <dbReference type="PROSITE" id="PS52004"/>
    </source>
</evidence>
<dbReference type="InterPro" id="IPR014030">
    <property type="entry name" value="Ketoacyl_synth_N"/>
</dbReference>
<dbReference type="Pfam" id="PF00698">
    <property type="entry name" value="Acyl_transf_1"/>
    <property type="match status" value="1"/>
</dbReference>
<dbReference type="InterPro" id="IPR016035">
    <property type="entry name" value="Acyl_Trfase/lysoPLipase"/>
</dbReference>
<feature type="domain" description="Ketosynthase family 3 (KS3)" evidence="9">
    <location>
        <begin position="35"/>
        <end position="458"/>
    </location>
</feature>
<dbReference type="InterPro" id="IPR057326">
    <property type="entry name" value="KR_dom"/>
</dbReference>
<dbReference type="GO" id="GO:0006633">
    <property type="term" value="P:fatty acid biosynthetic process"/>
    <property type="evidence" value="ECO:0007669"/>
    <property type="project" value="InterPro"/>
</dbReference>
<feature type="domain" description="Carrier" evidence="8">
    <location>
        <begin position="1482"/>
        <end position="1560"/>
    </location>
</feature>
<dbReference type="GO" id="GO:0033068">
    <property type="term" value="P:macrolide biosynthetic process"/>
    <property type="evidence" value="ECO:0007669"/>
    <property type="project" value="UniProtKB-ARBA"/>
</dbReference>
<organism evidence="10 11">
    <name type="scientific">Kitasatospora viridis</name>
    <dbReference type="NCBI Taxonomy" id="281105"/>
    <lineage>
        <taxon>Bacteria</taxon>
        <taxon>Bacillati</taxon>
        <taxon>Actinomycetota</taxon>
        <taxon>Actinomycetes</taxon>
        <taxon>Kitasatosporales</taxon>
        <taxon>Streptomycetaceae</taxon>
        <taxon>Kitasatospora</taxon>
    </lineage>
</organism>
<keyword evidence="6" id="KW-0511">Multifunctional enzyme</keyword>
<dbReference type="Pfam" id="PF18369">
    <property type="entry name" value="PKS_DE"/>
    <property type="match status" value="1"/>
</dbReference>
<dbReference type="PANTHER" id="PTHR43775">
    <property type="entry name" value="FATTY ACID SYNTHASE"/>
    <property type="match status" value="1"/>
</dbReference>
<dbReference type="SUPFAM" id="SSF101173">
    <property type="entry name" value="Docking domain B of the erythromycin polyketide synthase (DEBS)"/>
    <property type="match status" value="1"/>
</dbReference>
<dbReference type="EMBL" id="VIWT01000005">
    <property type="protein sequence ID" value="TWF73644.1"/>
    <property type="molecule type" value="Genomic_DNA"/>
</dbReference>
<dbReference type="CDD" id="cd08952">
    <property type="entry name" value="KR_1_SDR_x"/>
    <property type="match status" value="1"/>
</dbReference>
<dbReference type="Pfam" id="PF16197">
    <property type="entry name" value="KAsynt_C_assoc"/>
    <property type="match status" value="1"/>
</dbReference>
<dbReference type="GO" id="GO:0004315">
    <property type="term" value="F:3-oxoacyl-[acyl-carrier-protein] synthase activity"/>
    <property type="evidence" value="ECO:0007669"/>
    <property type="project" value="InterPro"/>
</dbReference>
<dbReference type="InterPro" id="IPR020806">
    <property type="entry name" value="PKS_PP-bd"/>
</dbReference>
<evidence type="ECO:0000313" key="10">
    <source>
        <dbReference type="EMBL" id="TWF73644.1"/>
    </source>
</evidence>
<dbReference type="SUPFAM" id="SSF52151">
    <property type="entry name" value="FabD/lysophospholipase-like"/>
    <property type="match status" value="1"/>
</dbReference>
<dbReference type="GO" id="GO:0031177">
    <property type="term" value="F:phosphopantetheine binding"/>
    <property type="evidence" value="ECO:0007669"/>
    <property type="project" value="InterPro"/>
</dbReference>
<comment type="cofactor">
    <cofactor evidence="1">
        <name>pantetheine 4'-phosphate</name>
        <dbReference type="ChEBI" id="CHEBI:47942"/>
    </cofactor>
</comment>
<dbReference type="Gene3D" id="3.40.50.720">
    <property type="entry name" value="NAD(P)-binding Rossmann-like Domain"/>
    <property type="match status" value="1"/>
</dbReference>
<accession>A0A561SFJ1</accession>
<dbReference type="InterPro" id="IPR036736">
    <property type="entry name" value="ACP-like_sf"/>
</dbReference>
<name>A0A561SFJ1_9ACTN</name>
<reference evidence="10 11" key="1">
    <citation type="submission" date="2019-06" db="EMBL/GenBank/DDBJ databases">
        <title>Sequencing the genomes of 1000 actinobacteria strains.</title>
        <authorList>
            <person name="Klenk H.-P."/>
        </authorList>
    </citation>
    <scope>NUCLEOTIDE SEQUENCE [LARGE SCALE GENOMIC DNA]</scope>
    <source>
        <strain evidence="10 11">DSM 44826</strain>
    </source>
</reference>
<dbReference type="SUPFAM" id="SSF53901">
    <property type="entry name" value="Thiolase-like"/>
    <property type="match status" value="1"/>
</dbReference>
<dbReference type="SUPFAM" id="SSF51735">
    <property type="entry name" value="NAD(P)-binding Rossmann-fold domains"/>
    <property type="match status" value="2"/>
</dbReference>
<dbReference type="SMART" id="SM00827">
    <property type="entry name" value="PKS_AT"/>
    <property type="match status" value="1"/>
</dbReference>
<keyword evidence="5" id="KW-0045">Antibiotic biosynthesis</keyword>
<dbReference type="RefSeq" id="WP_145910595.1">
    <property type="nucleotide sequence ID" value="NZ_VIWT01000005.1"/>
</dbReference>
<dbReference type="Pfam" id="PF00550">
    <property type="entry name" value="PP-binding"/>
    <property type="match status" value="1"/>
</dbReference>
<evidence type="ECO:0000256" key="5">
    <source>
        <dbReference type="ARBA" id="ARBA00023194"/>
    </source>
</evidence>
<dbReference type="Gene3D" id="3.40.47.10">
    <property type="match status" value="1"/>
</dbReference>
<dbReference type="GO" id="GO:0004312">
    <property type="term" value="F:fatty acid synthase activity"/>
    <property type="evidence" value="ECO:0007669"/>
    <property type="project" value="TreeGrafter"/>
</dbReference>
<protein>
    <submittedName>
        <fullName evidence="10">Acyl transferase domain-containing protein</fullName>
    </submittedName>
</protein>
<dbReference type="SMART" id="SM00825">
    <property type="entry name" value="PKS_KS"/>
    <property type="match status" value="1"/>
</dbReference>
<dbReference type="InterPro" id="IPR041618">
    <property type="entry name" value="PKS_DE"/>
</dbReference>
<dbReference type="Gene3D" id="1.10.1200.10">
    <property type="entry name" value="ACP-like"/>
    <property type="match status" value="1"/>
</dbReference>
<dbReference type="InterPro" id="IPR013968">
    <property type="entry name" value="PKS_KR"/>
</dbReference>
<evidence type="ECO:0000256" key="6">
    <source>
        <dbReference type="ARBA" id="ARBA00023268"/>
    </source>
</evidence>
<dbReference type="InterPro" id="IPR001227">
    <property type="entry name" value="Ac_transferase_dom_sf"/>
</dbReference>
<proteinExistence type="predicted"/>
<evidence type="ECO:0000256" key="2">
    <source>
        <dbReference type="ARBA" id="ARBA00022450"/>
    </source>
</evidence>
<dbReference type="PANTHER" id="PTHR43775:SF51">
    <property type="entry name" value="INACTIVE PHENOLPHTHIOCEROL SYNTHESIS POLYKETIDE SYNTHASE TYPE I PKS1-RELATED"/>
    <property type="match status" value="1"/>
</dbReference>
<dbReference type="SUPFAM" id="SSF47336">
    <property type="entry name" value="ACP-like"/>
    <property type="match status" value="1"/>
</dbReference>
<dbReference type="InterPro" id="IPR014043">
    <property type="entry name" value="Acyl_transferase_dom"/>
</dbReference>